<accession>A0A061J676</accession>
<dbReference type="GO" id="GO:0016887">
    <property type="term" value="F:ATP hydrolysis activity"/>
    <property type="evidence" value="ECO:0007669"/>
    <property type="project" value="InterPro"/>
</dbReference>
<evidence type="ECO:0000256" key="5">
    <source>
        <dbReference type="ARBA" id="ARBA00022840"/>
    </source>
</evidence>
<evidence type="ECO:0000256" key="8">
    <source>
        <dbReference type="SAM" id="MobiDB-lite"/>
    </source>
</evidence>
<comment type="subcellular location">
    <subcellularLocation>
        <location evidence="1">Endosome membrane</location>
        <topology evidence="1">Peripheral membrane protein</topology>
    </subcellularLocation>
</comment>
<keyword evidence="5 7" id="KW-0067">ATP-binding</keyword>
<evidence type="ECO:0000256" key="7">
    <source>
        <dbReference type="RuleBase" id="RU003651"/>
    </source>
</evidence>
<dbReference type="Gene3D" id="3.40.50.300">
    <property type="entry name" value="P-loop containing nucleotide triphosphate hydrolases"/>
    <property type="match status" value="1"/>
</dbReference>
<evidence type="ECO:0000256" key="2">
    <source>
        <dbReference type="ARBA" id="ARBA00006914"/>
    </source>
</evidence>
<comment type="similarity">
    <text evidence="2 7">Belongs to the AAA ATPase family.</text>
</comment>
<gene>
    <name evidence="11" type="ORF">TRSC58_02686</name>
</gene>
<dbReference type="GO" id="GO:0010008">
    <property type="term" value="C:endosome membrane"/>
    <property type="evidence" value="ECO:0007669"/>
    <property type="project" value="UniProtKB-SubCell"/>
</dbReference>
<evidence type="ECO:0000313" key="11">
    <source>
        <dbReference type="EMBL" id="ESL09591.1"/>
    </source>
</evidence>
<dbReference type="InterPro" id="IPR003593">
    <property type="entry name" value="AAA+_ATPase"/>
</dbReference>
<keyword evidence="12" id="KW-1185">Reference proteome</keyword>
<dbReference type="Pfam" id="PF09336">
    <property type="entry name" value="Vps4_C"/>
    <property type="match status" value="1"/>
</dbReference>
<dbReference type="InterPro" id="IPR003959">
    <property type="entry name" value="ATPase_AAA_core"/>
</dbReference>
<dbReference type="InterPro" id="IPR050304">
    <property type="entry name" value="MT-severing_AAA_ATPase"/>
</dbReference>
<proteinExistence type="inferred from homology"/>
<evidence type="ECO:0000256" key="1">
    <source>
        <dbReference type="ARBA" id="ARBA00004481"/>
    </source>
</evidence>
<keyword evidence="3 7" id="KW-0547">Nucleotide-binding</keyword>
<dbReference type="InterPro" id="IPR036181">
    <property type="entry name" value="MIT_dom_sf"/>
</dbReference>
<feature type="domain" description="MIT" evidence="10">
    <location>
        <begin position="36"/>
        <end position="115"/>
    </location>
</feature>
<dbReference type="SMART" id="SM00745">
    <property type="entry name" value="MIT"/>
    <property type="match status" value="1"/>
</dbReference>
<dbReference type="InterPro" id="IPR003960">
    <property type="entry name" value="ATPase_AAA_CS"/>
</dbReference>
<dbReference type="PROSITE" id="PS00674">
    <property type="entry name" value="AAA"/>
    <property type="match status" value="1"/>
</dbReference>
<evidence type="ECO:0000259" key="9">
    <source>
        <dbReference type="SMART" id="SM00382"/>
    </source>
</evidence>
<evidence type="ECO:0000256" key="4">
    <source>
        <dbReference type="ARBA" id="ARBA00022753"/>
    </source>
</evidence>
<dbReference type="InterPro" id="IPR015415">
    <property type="entry name" value="Spast_Vps4_C"/>
</dbReference>
<dbReference type="Pfam" id="PF00004">
    <property type="entry name" value="AAA"/>
    <property type="match status" value="1"/>
</dbReference>
<organism evidence="11 12">
    <name type="scientific">Trypanosoma rangeli SC58</name>
    <dbReference type="NCBI Taxonomy" id="429131"/>
    <lineage>
        <taxon>Eukaryota</taxon>
        <taxon>Discoba</taxon>
        <taxon>Euglenozoa</taxon>
        <taxon>Kinetoplastea</taxon>
        <taxon>Metakinetoplastina</taxon>
        <taxon>Trypanosomatida</taxon>
        <taxon>Trypanosomatidae</taxon>
        <taxon>Trypanosoma</taxon>
        <taxon>Herpetosoma</taxon>
    </lineage>
</organism>
<evidence type="ECO:0000256" key="3">
    <source>
        <dbReference type="ARBA" id="ARBA00022741"/>
    </source>
</evidence>
<dbReference type="PANTHER" id="PTHR23074:SF83">
    <property type="entry name" value="VACUOLAR PROTEIN SORTING-ASSOCIATED PROTEIN 4A"/>
    <property type="match status" value="1"/>
</dbReference>
<dbReference type="GO" id="GO:0016197">
    <property type="term" value="P:endosomal transport"/>
    <property type="evidence" value="ECO:0007669"/>
    <property type="project" value="TreeGrafter"/>
</dbReference>
<keyword evidence="6" id="KW-0472">Membrane</keyword>
<dbReference type="FunFam" id="1.10.8.60:FF:000015">
    <property type="entry name" value="vacuolar protein sorting-associated protein 4A"/>
    <property type="match status" value="1"/>
</dbReference>
<dbReference type="VEuPathDB" id="TriTrypDB:TRSC58_02686"/>
<dbReference type="EMBL" id="AUPL01002686">
    <property type="protein sequence ID" value="ESL09591.1"/>
    <property type="molecule type" value="Genomic_DNA"/>
</dbReference>
<feature type="region of interest" description="Disordered" evidence="8">
    <location>
        <begin position="112"/>
        <end position="146"/>
    </location>
</feature>
<dbReference type="GO" id="GO:0005524">
    <property type="term" value="F:ATP binding"/>
    <property type="evidence" value="ECO:0007669"/>
    <property type="project" value="UniProtKB-KW"/>
</dbReference>
<evidence type="ECO:0000259" key="10">
    <source>
        <dbReference type="SMART" id="SM00745"/>
    </source>
</evidence>
<feature type="domain" description="AAA+ ATPase" evidence="9">
    <location>
        <begin position="196"/>
        <end position="336"/>
    </location>
</feature>
<reference evidence="11 12" key="1">
    <citation type="submission" date="2013-07" db="EMBL/GenBank/DDBJ databases">
        <authorList>
            <person name="Stoco P.H."/>
            <person name="Wagner G."/>
            <person name="Gerber A."/>
            <person name="Zaha A."/>
            <person name="Thompson C."/>
            <person name="Bartholomeu D.C."/>
            <person name="Luckemeyer D.D."/>
            <person name="Bahia D."/>
            <person name="Loreto E."/>
            <person name="Prestes E.B."/>
            <person name="Lima F.M."/>
            <person name="Rodrigues-Luiz G."/>
            <person name="Vallejo G.A."/>
            <person name="Filho J.F."/>
            <person name="Monteiro K.M."/>
            <person name="Tyler K.M."/>
            <person name="de Almeida L.G."/>
            <person name="Ortiz M.F."/>
            <person name="Siervo M.A."/>
            <person name="de Moraes M.H."/>
            <person name="Cunha O.L."/>
            <person name="Mendonca-Neto R."/>
            <person name="Silva R."/>
            <person name="Teixeira S.M."/>
            <person name="Murta S.M."/>
            <person name="Sincero T.C."/>
            <person name="Mendes T.A."/>
            <person name="Urmenyi T.P."/>
            <person name="Silva V.G."/>
            <person name="da Rocha W.D."/>
            <person name="Andersson B."/>
            <person name="Romanha A.J."/>
            <person name="Steindel M."/>
            <person name="de Vasconcelos A.T."/>
            <person name="Grisard E.C."/>
        </authorList>
    </citation>
    <scope>NUCLEOTIDE SEQUENCE [LARGE SCALE GENOMIC DNA]</scope>
    <source>
        <strain evidence="11 12">SC58</strain>
    </source>
</reference>
<protein>
    <submittedName>
        <fullName evidence="11">Katanin-like protein</fullName>
    </submittedName>
</protein>
<dbReference type="InterPro" id="IPR007330">
    <property type="entry name" value="MIT_dom"/>
</dbReference>
<dbReference type="SUPFAM" id="SSF116846">
    <property type="entry name" value="MIT domain"/>
    <property type="match status" value="1"/>
</dbReference>
<dbReference type="CDD" id="cd19521">
    <property type="entry name" value="RecA-like_VPS4"/>
    <property type="match status" value="1"/>
</dbReference>
<dbReference type="AlphaFoldDB" id="A0A061J676"/>
<evidence type="ECO:0000256" key="6">
    <source>
        <dbReference type="ARBA" id="ARBA00023136"/>
    </source>
</evidence>
<dbReference type="PANTHER" id="PTHR23074">
    <property type="entry name" value="AAA DOMAIN-CONTAINING"/>
    <property type="match status" value="1"/>
</dbReference>
<name>A0A061J676_TRYRA</name>
<dbReference type="Proteomes" id="UP000031737">
    <property type="component" value="Unassembled WGS sequence"/>
</dbReference>
<dbReference type="InterPro" id="IPR041569">
    <property type="entry name" value="AAA_lid_3"/>
</dbReference>
<dbReference type="Gene3D" id="1.20.58.80">
    <property type="entry name" value="Phosphotransferase system, lactose/cellobiose-type IIA subunit"/>
    <property type="match status" value="1"/>
</dbReference>
<dbReference type="Gene3D" id="1.10.8.60">
    <property type="match status" value="1"/>
</dbReference>
<dbReference type="SMART" id="SM00382">
    <property type="entry name" value="AAA"/>
    <property type="match status" value="1"/>
</dbReference>
<dbReference type="InterPro" id="IPR027417">
    <property type="entry name" value="P-loop_NTPase"/>
</dbReference>
<dbReference type="Pfam" id="PF17862">
    <property type="entry name" value="AAA_lid_3"/>
    <property type="match status" value="1"/>
</dbReference>
<evidence type="ECO:0000313" key="12">
    <source>
        <dbReference type="Proteomes" id="UP000031737"/>
    </source>
</evidence>
<keyword evidence="4" id="KW-0967">Endosome</keyword>
<comment type="caution">
    <text evidence="11">The sequence shown here is derived from an EMBL/GenBank/DDBJ whole genome shotgun (WGS) entry which is preliminary data.</text>
</comment>
<dbReference type="SUPFAM" id="SSF52540">
    <property type="entry name" value="P-loop containing nucleoside triphosphate hydrolases"/>
    <property type="match status" value="1"/>
</dbReference>
<dbReference type="OrthoDB" id="29072at2759"/>
<dbReference type="FunFam" id="3.40.50.300:FF:000043">
    <property type="entry name" value="Vacuolar protein sorting-associated protein 4"/>
    <property type="match status" value="1"/>
</dbReference>
<feature type="region of interest" description="Disordered" evidence="8">
    <location>
        <begin position="403"/>
        <end position="423"/>
    </location>
</feature>
<dbReference type="GO" id="GO:0007033">
    <property type="term" value="P:vacuole organization"/>
    <property type="evidence" value="ECO:0007669"/>
    <property type="project" value="TreeGrafter"/>
</dbReference>
<sequence length="479" mass="54184">MAYIFSYICFLFFFVVCNYSITHSLFPSLQKSVAMSVDFTSKAVDLLKRATTLDEAKEYEEAYRWYMDSIEVFMTAIKYENKNPTKKEMLKNKVRQVMERATMIKEYLEESKEGNNGGAGGAGNTTQKTASVSKKTKEEEEDKQRMKNALGSAILRVKPNVKWSEIAGLEAAKEALKEAVILPVRFPQLFIGNRKPWKGILMYGPPGTGKSFLAKAVATEADGTFLSVSSADLMSRWLGDSEKLVRNLFEMAREAWRTDGKPAIIFIDEIDSLCSARSDNENDALRRIKTEFLVQMQGVGHEDDGVLVLGATNIPWSLDSAVRRRFERRIYIPLPDLQARYQMLKIHIGNTPHTLTEKDWYELAQMTEKYSGSDINIVVRNAMMECIRSVQVATHFKRVTGPDVKDPTRTSKNRLVPCSPGDPEGFMMTAQELTEPELLMPLPVTMQDFLRALRTARPSVSDADITQHIKFTEDFGQEG</sequence>
<dbReference type="Pfam" id="PF04212">
    <property type="entry name" value="MIT"/>
    <property type="match status" value="1"/>
</dbReference>
<feature type="compositionally biased region" description="Basic and acidic residues" evidence="8">
    <location>
        <begin position="135"/>
        <end position="145"/>
    </location>
</feature>